<organism evidence="1 2">
    <name type="scientific">Catharanthus roseus</name>
    <name type="common">Madagascar periwinkle</name>
    <name type="synonym">Vinca rosea</name>
    <dbReference type="NCBI Taxonomy" id="4058"/>
    <lineage>
        <taxon>Eukaryota</taxon>
        <taxon>Viridiplantae</taxon>
        <taxon>Streptophyta</taxon>
        <taxon>Embryophyta</taxon>
        <taxon>Tracheophyta</taxon>
        <taxon>Spermatophyta</taxon>
        <taxon>Magnoliopsida</taxon>
        <taxon>eudicotyledons</taxon>
        <taxon>Gunneridae</taxon>
        <taxon>Pentapetalae</taxon>
        <taxon>asterids</taxon>
        <taxon>lamiids</taxon>
        <taxon>Gentianales</taxon>
        <taxon>Apocynaceae</taxon>
        <taxon>Rauvolfioideae</taxon>
        <taxon>Vinceae</taxon>
        <taxon>Catharanthinae</taxon>
        <taxon>Catharanthus</taxon>
    </lineage>
</organism>
<gene>
    <name evidence="1" type="ORF">M9H77_19609</name>
</gene>
<evidence type="ECO:0000313" key="2">
    <source>
        <dbReference type="Proteomes" id="UP001060085"/>
    </source>
</evidence>
<comment type="caution">
    <text evidence="1">The sequence shown here is derived from an EMBL/GenBank/DDBJ whole genome shotgun (WGS) entry which is preliminary data.</text>
</comment>
<name>A0ACC0BAT4_CATRO</name>
<protein>
    <submittedName>
        <fullName evidence="1">Uncharacterized protein</fullName>
    </submittedName>
</protein>
<keyword evidence="2" id="KW-1185">Reference proteome</keyword>
<reference evidence="2" key="1">
    <citation type="journal article" date="2023" name="Nat. Plants">
        <title>Single-cell RNA sequencing provides a high-resolution roadmap for understanding the multicellular compartmentation of specialized metabolism.</title>
        <authorList>
            <person name="Sun S."/>
            <person name="Shen X."/>
            <person name="Li Y."/>
            <person name="Li Y."/>
            <person name="Wang S."/>
            <person name="Li R."/>
            <person name="Zhang H."/>
            <person name="Shen G."/>
            <person name="Guo B."/>
            <person name="Wei J."/>
            <person name="Xu J."/>
            <person name="St-Pierre B."/>
            <person name="Chen S."/>
            <person name="Sun C."/>
        </authorList>
    </citation>
    <scope>NUCLEOTIDE SEQUENCE [LARGE SCALE GENOMIC DNA]</scope>
</reference>
<dbReference type="EMBL" id="CM044704">
    <property type="protein sequence ID" value="KAI5669756.1"/>
    <property type="molecule type" value="Genomic_DNA"/>
</dbReference>
<dbReference type="Proteomes" id="UP001060085">
    <property type="component" value="Linkage Group LG04"/>
</dbReference>
<evidence type="ECO:0000313" key="1">
    <source>
        <dbReference type="EMBL" id="KAI5669756.1"/>
    </source>
</evidence>
<accession>A0ACC0BAT4</accession>
<sequence length="938" mass="107617">MLQRAASNAYSWWWASHIRTKQSKWLEQSLLDMEDKVQNVLKLIEEDGDSFAKRAEMYYKKRPELVYFVEESYRAYRALAERYDHISTELQNANNTIATLCPDQIQLMEEDDEYSPKPRNFPQVPVANASNVPKVPKAPLRDWKGLITASKQMNKVKNLEKARKSDKEVPKSGLTKAEAFEEIDKLQKDILALQTVKEFVKSSYESGLSKYWGIENQITEMQERICCLEDEFGSGKVIEDDEARRLMAEAAIKSCQETLAQLQEKQEKANQGATEGHKKIEIARQKLKSIRREFLHDQTDEQVESAGAANKEPDHEMKEKIKEHFEVGPLASLTVTELAEKIDELVNKVINLETSVSSQTVLIDRLKTEADDLHNQIRILEEDKANMIDNAKDLSSRLKKLEEKLQGIQELDRNVEKQNSNMRTHFEQARSNLDNLSEKLNSVKPDEEPEVTTSSLKKEPEVSTSSLKEEPEVTTSSLKDEDRTNAVAKDIEKKEDVEKKEKLNNENGKGEANTSGRIDVKDTKELDSGTSDNNQGEDVKQAGKKTVTFQDPISKDLLAQKNQKSTGDDALVKTDSQAETETEDDFNWQQMLLTGLEDKEKILLSEYTTILRNYKETKKRLSDIEKRDKDQDFEVALQISDMRSAIAKRDEEIQRLRQKLGEDVPASTTDRGVKAEDIDNHLSKKEDAEIKFQPHVYSQAEEKLRMDIDAILDENLEFWLKFSTSFHQIQKFKNTVHDLQNEISKIKEKKQQQEGGSVVDLRSEVRPIYKHLKEIQAELTVWLEQSVLLKNELESRFTSLCNIQEKITVALKEGVEEEEIRFSSHQAAKFQGEVLNMKQENTKVKNELQAGVDHVTTLQGDIDKTLKNLTEEFELAGDQPQLRHSASRSRVPLRSFIFGTKPKKQKHSIFSCVHPNKKYQVLRAGYLFRSLAHESISN</sequence>
<proteinExistence type="predicted"/>